<dbReference type="OrthoDB" id="127409at2759"/>
<feature type="compositionally biased region" description="Basic residues" evidence="1">
    <location>
        <begin position="84"/>
        <end position="96"/>
    </location>
</feature>
<comment type="caution">
    <text evidence="2">The sequence shown here is derived from an EMBL/GenBank/DDBJ whole genome shotgun (WGS) entry which is preliminary data.</text>
</comment>
<sequence length="195" mass="21148">MKLTTPAMEVAESKDSANMEGGLKFAEPAKDVTTVTVEAKETAVDAETPAEIASTVSDVVNDVVSALTNRGEVTPAATAAPERHPRRKSVGKRKRRTPEPSKTLRRGEEDSVEEEEASDEDANDDGSTDTYEISGCAIDTDTNLMPRRADLCTGLNSDEDPDLHEEREEEDDGGDTDSWDGDWDIDALTDDESDE</sequence>
<evidence type="ECO:0000313" key="2">
    <source>
        <dbReference type="EMBL" id="OWZ06159.1"/>
    </source>
</evidence>
<feature type="region of interest" description="Disordered" evidence="1">
    <location>
        <begin position="69"/>
        <end position="195"/>
    </location>
</feature>
<dbReference type="AlphaFoldDB" id="A0A225VMB2"/>
<evidence type="ECO:0000313" key="3">
    <source>
        <dbReference type="Proteomes" id="UP000198211"/>
    </source>
</evidence>
<dbReference type="EMBL" id="NBNE01004080">
    <property type="protein sequence ID" value="OWZ06159.1"/>
    <property type="molecule type" value="Genomic_DNA"/>
</dbReference>
<name>A0A225VMB2_9STRA</name>
<organism evidence="2 3">
    <name type="scientific">Phytophthora megakarya</name>
    <dbReference type="NCBI Taxonomy" id="4795"/>
    <lineage>
        <taxon>Eukaryota</taxon>
        <taxon>Sar</taxon>
        <taxon>Stramenopiles</taxon>
        <taxon>Oomycota</taxon>
        <taxon>Peronosporomycetes</taxon>
        <taxon>Peronosporales</taxon>
        <taxon>Peronosporaceae</taxon>
        <taxon>Phytophthora</taxon>
    </lineage>
</organism>
<accession>A0A225VMB2</accession>
<keyword evidence="3" id="KW-1185">Reference proteome</keyword>
<reference evidence="3" key="1">
    <citation type="submission" date="2017-03" db="EMBL/GenBank/DDBJ databases">
        <title>Phytopthora megakarya and P. palmivora, two closely related causual agents of cacao black pod achieved similar genome size and gene model numbers by different mechanisms.</title>
        <authorList>
            <person name="Ali S."/>
            <person name="Shao J."/>
            <person name="Larry D.J."/>
            <person name="Kronmiller B."/>
            <person name="Shen D."/>
            <person name="Strem M.D."/>
            <person name="Melnick R.L."/>
            <person name="Guiltinan M.J."/>
            <person name="Tyler B.M."/>
            <person name="Meinhardt L.W."/>
            <person name="Bailey B.A."/>
        </authorList>
    </citation>
    <scope>NUCLEOTIDE SEQUENCE [LARGE SCALE GENOMIC DNA]</scope>
    <source>
        <strain evidence="3">zdho120</strain>
    </source>
</reference>
<feature type="region of interest" description="Disordered" evidence="1">
    <location>
        <begin position="1"/>
        <end position="21"/>
    </location>
</feature>
<gene>
    <name evidence="2" type="ORF">PHMEG_00021626</name>
</gene>
<proteinExistence type="predicted"/>
<evidence type="ECO:0000256" key="1">
    <source>
        <dbReference type="SAM" id="MobiDB-lite"/>
    </source>
</evidence>
<feature type="compositionally biased region" description="Acidic residues" evidence="1">
    <location>
        <begin position="110"/>
        <end position="127"/>
    </location>
</feature>
<dbReference type="Proteomes" id="UP000198211">
    <property type="component" value="Unassembled WGS sequence"/>
</dbReference>
<protein>
    <submittedName>
        <fullName evidence="2">Uncharacterized protein</fullName>
    </submittedName>
</protein>
<feature type="compositionally biased region" description="Acidic residues" evidence="1">
    <location>
        <begin position="157"/>
        <end position="195"/>
    </location>
</feature>